<dbReference type="Proteomes" id="UP001305414">
    <property type="component" value="Unassembled WGS sequence"/>
</dbReference>
<evidence type="ECO:0000256" key="5">
    <source>
        <dbReference type="ARBA" id="ARBA00023002"/>
    </source>
</evidence>
<keyword evidence="7" id="KW-1185">Reference proteome</keyword>
<accession>A0AAN7Z9H0</accession>
<comment type="similarity">
    <text evidence="2">Belongs to the GMC oxidoreductase family.</text>
</comment>
<dbReference type="InterPro" id="IPR012132">
    <property type="entry name" value="GMC_OxRdtase"/>
</dbReference>
<evidence type="ECO:0000313" key="7">
    <source>
        <dbReference type="Proteomes" id="UP001305414"/>
    </source>
</evidence>
<reference evidence="6 7" key="1">
    <citation type="submission" date="2023-10" db="EMBL/GenBank/DDBJ databases">
        <title>Draft genome sequence of Xylaria bambusicola isolate GMP-LS, the root and basal stem rot pathogen of sugarcane in Indonesia.</title>
        <authorList>
            <person name="Selvaraj P."/>
            <person name="Muralishankar V."/>
            <person name="Muruganantham S."/>
            <person name="Sp S."/>
            <person name="Haryani S."/>
            <person name="Lau K.J.X."/>
            <person name="Naqvi N.I."/>
        </authorList>
    </citation>
    <scope>NUCLEOTIDE SEQUENCE [LARGE SCALE GENOMIC DNA]</scope>
    <source>
        <strain evidence="6">GMP-LS</strain>
    </source>
</reference>
<sequence length="138" mass="14854">MGCGIDSLSGPPFWLRWEVYKRSIIGQVRITLATCDIARGRTINMAIDQFEFITIGSGATGLVLDNHLIEDNKAQELVLEAGEDITADPRVTTPALFSTLIGSDADWDPVTEAQSILGNRKITMPHCRIPGGGSAING</sequence>
<dbReference type="Gene3D" id="3.30.560.10">
    <property type="entry name" value="Glucose Oxidase, domain 3"/>
    <property type="match status" value="1"/>
</dbReference>
<evidence type="ECO:0000256" key="2">
    <source>
        <dbReference type="ARBA" id="ARBA00010790"/>
    </source>
</evidence>
<protein>
    <recommendedName>
        <fullName evidence="8">Glucose-methanol-choline oxidoreductase N-terminal domain-containing protein</fullName>
    </recommendedName>
</protein>
<dbReference type="GO" id="GO:0016491">
    <property type="term" value="F:oxidoreductase activity"/>
    <property type="evidence" value="ECO:0007669"/>
    <property type="project" value="UniProtKB-KW"/>
</dbReference>
<comment type="cofactor">
    <cofactor evidence="1">
        <name>FAD</name>
        <dbReference type="ChEBI" id="CHEBI:57692"/>
    </cofactor>
</comment>
<keyword evidence="4" id="KW-0274">FAD</keyword>
<dbReference type="GO" id="GO:0050660">
    <property type="term" value="F:flavin adenine dinucleotide binding"/>
    <property type="evidence" value="ECO:0007669"/>
    <property type="project" value="InterPro"/>
</dbReference>
<comment type="caution">
    <text evidence="6">The sequence shown here is derived from an EMBL/GenBank/DDBJ whole genome shotgun (WGS) entry which is preliminary data.</text>
</comment>
<evidence type="ECO:0008006" key="8">
    <source>
        <dbReference type="Google" id="ProtNLM"/>
    </source>
</evidence>
<dbReference type="SUPFAM" id="SSF51905">
    <property type="entry name" value="FAD/NAD(P)-binding domain"/>
    <property type="match status" value="1"/>
</dbReference>
<dbReference type="AlphaFoldDB" id="A0AAN7Z9H0"/>
<name>A0AAN7Z9H0_9PEZI</name>
<evidence type="ECO:0000256" key="3">
    <source>
        <dbReference type="ARBA" id="ARBA00022630"/>
    </source>
</evidence>
<keyword evidence="3" id="KW-0285">Flavoprotein</keyword>
<proteinExistence type="inferred from homology"/>
<keyword evidence="5" id="KW-0560">Oxidoreductase</keyword>
<evidence type="ECO:0000313" key="6">
    <source>
        <dbReference type="EMBL" id="KAK5630096.1"/>
    </source>
</evidence>
<dbReference type="InterPro" id="IPR036188">
    <property type="entry name" value="FAD/NAD-bd_sf"/>
</dbReference>
<dbReference type="PANTHER" id="PTHR11552">
    <property type="entry name" value="GLUCOSE-METHANOL-CHOLINE GMC OXIDOREDUCTASE"/>
    <property type="match status" value="1"/>
</dbReference>
<evidence type="ECO:0000256" key="4">
    <source>
        <dbReference type="ARBA" id="ARBA00022827"/>
    </source>
</evidence>
<gene>
    <name evidence="6" type="ORF">RRF57_005811</name>
</gene>
<dbReference type="EMBL" id="JAWHQM010000013">
    <property type="protein sequence ID" value="KAK5630096.1"/>
    <property type="molecule type" value="Genomic_DNA"/>
</dbReference>
<dbReference type="Gene3D" id="3.50.50.60">
    <property type="entry name" value="FAD/NAD(P)-binding domain"/>
    <property type="match status" value="1"/>
</dbReference>
<evidence type="ECO:0000256" key="1">
    <source>
        <dbReference type="ARBA" id="ARBA00001974"/>
    </source>
</evidence>
<organism evidence="6 7">
    <name type="scientific">Xylaria bambusicola</name>
    <dbReference type="NCBI Taxonomy" id="326684"/>
    <lineage>
        <taxon>Eukaryota</taxon>
        <taxon>Fungi</taxon>
        <taxon>Dikarya</taxon>
        <taxon>Ascomycota</taxon>
        <taxon>Pezizomycotina</taxon>
        <taxon>Sordariomycetes</taxon>
        <taxon>Xylariomycetidae</taxon>
        <taxon>Xylariales</taxon>
        <taxon>Xylariaceae</taxon>
        <taxon>Xylaria</taxon>
    </lineage>
</organism>
<dbReference type="PANTHER" id="PTHR11552:SF201">
    <property type="entry name" value="GLUCOSE-METHANOL-CHOLINE OXIDOREDUCTASE N-TERMINAL DOMAIN-CONTAINING PROTEIN"/>
    <property type="match status" value="1"/>
</dbReference>